<dbReference type="EMBL" id="FQTT01000002">
    <property type="protein sequence ID" value="SHE24466.1"/>
    <property type="molecule type" value="Genomic_DNA"/>
</dbReference>
<organism evidence="2 3">
    <name type="scientific">Actinomyces glycerinitolerans</name>
    <dbReference type="NCBI Taxonomy" id="1892869"/>
    <lineage>
        <taxon>Bacteria</taxon>
        <taxon>Bacillati</taxon>
        <taxon>Actinomycetota</taxon>
        <taxon>Actinomycetes</taxon>
        <taxon>Actinomycetales</taxon>
        <taxon>Actinomycetaceae</taxon>
        <taxon>Actinomyces</taxon>
    </lineage>
</organism>
<keyword evidence="3" id="KW-1185">Reference proteome</keyword>
<evidence type="ECO:0000313" key="3">
    <source>
        <dbReference type="Proteomes" id="UP000184291"/>
    </source>
</evidence>
<gene>
    <name evidence="2" type="ORF">ACGLYG10_0667</name>
</gene>
<protein>
    <submittedName>
        <fullName evidence="2">Uncharacterized protein</fullName>
    </submittedName>
</protein>
<evidence type="ECO:0000313" key="2">
    <source>
        <dbReference type="EMBL" id="SHE24466.1"/>
    </source>
</evidence>
<dbReference type="AlphaFoldDB" id="A0A1M4RWW8"/>
<sequence>MPEGVELTSIKSWHSRACMNLPNSIMIAGCLITLAIPWFVPYRIPGSIGSSVAAISSLAILVFGLLDEPRKPRTRPAILLQPEGILAWPNEPYRCRIPWTTFPKAMVIRHYALDIVTSKRLEFVIPLKHLNISGRQLARVIQFYTKHINLRYELTTPEGLNHVKLLMHNTVQVVEQQLPQQPPRYPHHHRE</sequence>
<dbReference type="RefSeq" id="WP_073327912.1">
    <property type="nucleotide sequence ID" value="NZ_FQTT01000002.1"/>
</dbReference>
<dbReference type="OrthoDB" id="3252117at2"/>
<keyword evidence="1" id="KW-1133">Transmembrane helix</keyword>
<keyword evidence="1" id="KW-0472">Membrane</keyword>
<feature type="transmembrane region" description="Helical" evidence="1">
    <location>
        <begin position="21"/>
        <end position="40"/>
    </location>
</feature>
<keyword evidence="1" id="KW-0812">Transmembrane</keyword>
<dbReference type="Proteomes" id="UP000184291">
    <property type="component" value="Unassembled WGS sequence"/>
</dbReference>
<evidence type="ECO:0000256" key="1">
    <source>
        <dbReference type="SAM" id="Phobius"/>
    </source>
</evidence>
<proteinExistence type="predicted"/>
<accession>A0A1M4RWW8</accession>
<name>A0A1M4RWW8_9ACTO</name>
<feature type="transmembrane region" description="Helical" evidence="1">
    <location>
        <begin position="46"/>
        <end position="66"/>
    </location>
</feature>
<reference evidence="3" key="1">
    <citation type="submission" date="2016-09" db="EMBL/GenBank/DDBJ databases">
        <authorList>
            <person name="Strepis N."/>
        </authorList>
    </citation>
    <scope>NUCLEOTIDE SEQUENCE [LARGE SCALE GENOMIC DNA]</scope>
</reference>